<evidence type="ECO:0000259" key="1">
    <source>
        <dbReference type="Pfam" id="PF21787"/>
    </source>
</evidence>
<accession>B0XFA6</accession>
<dbReference type="Pfam" id="PF21787">
    <property type="entry name" value="TNP-like_RNaseH_N"/>
    <property type="match status" value="1"/>
</dbReference>
<protein>
    <recommendedName>
        <fullName evidence="1">Transposable element P transposase-like RNase H domain-containing protein</fullName>
    </recommendedName>
</protein>
<sequence length="362" mass="41458">MPINERVVTILIDAISIKPILTYQPDSDTFYGLPDNYSNAQELIFAKEAVTVMVRSLSSNFKQAKQEAYETLTAQQRYPPCFNGVISNINALKLIWDRLETIGFQYLLTRKLNQDPLENAFAGSRRSCGSNDCPSAREFGISVKYYSARRTIDCISGANCEVDEEDQHTEDKQSSPVPLLQENEDRTFGTIFLSENSKDDSMSCSQFEPDPLETPCDYVNFPFKSLDPDTELPNLPTLNGLNYILGYAASKLKHKKCKRKLCLKHKSEGLQEDDYLFCRLKHYLNARGFNYPNKKAVEIGLTLIMAFEQQFFEFINTSRFGVKKRLKEYISREIIKMWLVPSAWNDILTAYSTLSSLDRQPK</sequence>
<reference evidence="3" key="2">
    <citation type="submission" date="2020-05" db="UniProtKB">
        <authorList>
            <consortium name="EnsemblMetazoa"/>
        </authorList>
    </citation>
    <scope>IDENTIFICATION</scope>
    <source>
        <strain evidence="3">JHB</strain>
    </source>
</reference>
<dbReference type="InParanoid" id="B0XFA6"/>
<evidence type="ECO:0000313" key="2">
    <source>
        <dbReference type="EMBL" id="EDS26679.1"/>
    </source>
</evidence>
<gene>
    <name evidence="3" type="primary">6051989</name>
    <name evidence="2" type="ORF">CpipJ_CPIJ018197</name>
</gene>
<dbReference type="VEuPathDB" id="VectorBase:CPIJ018197"/>
<dbReference type="Proteomes" id="UP000002320">
    <property type="component" value="Unassembled WGS sequence"/>
</dbReference>
<dbReference type="OrthoDB" id="7765135at2759"/>
<reference evidence="2" key="1">
    <citation type="submission" date="2007-03" db="EMBL/GenBank/DDBJ databases">
        <title>Annotation of Culex pipiens quinquefasciatus.</title>
        <authorList>
            <consortium name="The Broad Institute Genome Sequencing Platform"/>
            <person name="Atkinson P.W."/>
            <person name="Hemingway J."/>
            <person name="Christensen B.M."/>
            <person name="Higgs S."/>
            <person name="Kodira C."/>
            <person name="Hannick L."/>
            <person name="Megy K."/>
            <person name="O'Leary S."/>
            <person name="Pearson M."/>
            <person name="Haas B.J."/>
            <person name="Mauceli E."/>
            <person name="Wortman J.R."/>
            <person name="Lee N.H."/>
            <person name="Guigo R."/>
            <person name="Stanke M."/>
            <person name="Alvarado L."/>
            <person name="Amedeo P."/>
            <person name="Antoine C.H."/>
            <person name="Arensburger P."/>
            <person name="Bidwell S.L."/>
            <person name="Crawford M."/>
            <person name="Camaro F."/>
            <person name="Devon K."/>
            <person name="Engels R."/>
            <person name="Hammond M."/>
            <person name="Howarth C."/>
            <person name="Koehrsen M."/>
            <person name="Lawson D."/>
            <person name="Montgomery P."/>
            <person name="Nene V."/>
            <person name="Nusbaum C."/>
            <person name="Puiu D."/>
            <person name="Romero-Severson J."/>
            <person name="Severson D.W."/>
            <person name="Shumway M."/>
            <person name="Sisk P."/>
            <person name="Stolte C."/>
            <person name="Zeng Q."/>
            <person name="Eisenstadt E."/>
            <person name="Fraser-Liggett C."/>
            <person name="Strausberg R."/>
            <person name="Galagan J."/>
            <person name="Birren B."/>
            <person name="Collins F.H."/>
        </authorList>
    </citation>
    <scope>NUCLEOTIDE SEQUENCE [LARGE SCALE GENOMIC DNA]</scope>
    <source>
        <strain evidence="2">JHB</strain>
    </source>
</reference>
<dbReference type="EMBL" id="DS232912">
    <property type="protein sequence ID" value="EDS26679.1"/>
    <property type="molecule type" value="Genomic_DNA"/>
</dbReference>
<dbReference type="EnsemblMetazoa" id="CPIJ018197-RA">
    <property type="protein sequence ID" value="CPIJ018197-PA"/>
    <property type="gene ID" value="CPIJ018197"/>
</dbReference>
<dbReference type="HOGENOM" id="CLU_765618_0_0_1"/>
<dbReference type="VEuPathDB" id="VectorBase:CQUJHB011648"/>
<dbReference type="AlphaFoldDB" id="B0XFA6"/>
<organism>
    <name type="scientific">Culex quinquefasciatus</name>
    <name type="common">Southern house mosquito</name>
    <name type="synonym">Culex pungens</name>
    <dbReference type="NCBI Taxonomy" id="7176"/>
    <lineage>
        <taxon>Eukaryota</taxon>
        <taxon>Metazoa</taxon>
        <taxon>Ecdysozoa</taxon>
        <taxon>Arthropoda</taxon>
        <taxon>Hexapoda</taxon>
        <taxon>Insecta</taxon>
        <taxon>Pterygota</taxon>
        <taxon>Neoptera</taxon>
        <taxon>Endopterygota</taxon>
        <taxon>Diptera</taxon>
        <taxon>Nematocera</taxon>
        <taxon>Culicoidea</taxon>
        <taxon>Culicidae</taxon>
        <taxon>Culicinae</taxon>
        <taxon>Culicini</taxon>
        <taxon>Culex</taxon>
        <taxon>Culex</taxon>
    </lineage>
</organism>
<name>B0XFA6_CULQU</name>
<dbReference type="InterPro" id="IPR048365">
    <property type="entry name" value="TNP-like_RNaseH_N"/>
</dbReference>
<proteinExistence type="predicted"/>
<keyword evidence="4" id="KW-1185">Reference proteome</keyword>
<feature type="domain" description="Transposable element P transposase-like RNase H" evidence="1">
    <location>
        <begin position="4"/>
        <end position="63"/>
    </location>
</feature>
<evidence type="ECO:0000313" key="4">
    <source>
        <dbReference type="Proteomes" id="UP000002320"/>
    </source>
</evidence>
<dbReference type="KEGG" id="cqu:CpipJ_CPIJ018197"/>
<evidence type="ECO:0000313" key="3">
    <source>
        <dbReference type="EnsemblMetazoa" id="CPIJ018197-PA"/>
    </source>
</evidence>